<protein>
    <submittedName>
        <fullName evidence="1">Uncharacterized protein</fullName>
    </submittedName>
</protein>
<proteinExistence type="predicted"/>
<gene>
    <name evidence="1" type="ORF">LCMAC202_06570</name>
</gene>
<organism evidence="1">
    <name type="scientific">Marseillevirus LCMAC202</name>
    <dbReference type="NCBI Taxonomy" id="2506606"/>
    <lineage>
        <taxon>Viruses</taxon>
        <taxon>Varidnaviria</taxon>
        <taxon>Bamfordvirae</taxon>
        <taxon>Nucleocytoviricota</taxon>
        <taxon>Megaviricetes</taxon>
        <taxon>Pimascovirales</taxon>
        <taxon>Pimascovirales incertae sedis</taxon>
        <taxon>Marseilleviridae</taxon>
    </lineage>
</organism>
<sequence>MELLLCKQDLEKYSGKDLALLAKHRGVNADNKNDLCWLLSLDLIAKKRGTMITSPESRVGKRVRTPSLRQSLFKPVRATTSGFADKYNLDDSECKWPTRIGGFLVKDCQLPIVPLETVTIDKDDGGDEYDIVTVPVGSSLYHGTKDPARKHESVDSWSKQPVTWFATTLDHTMLLGPMKIHEFTTKEPLTLLFVRNMTKKYNISSGAVFIPMLISIGQQISEETKERIYIDGYVGCNECEIGILRKSLDKLNYPSTIKNAPYIE</sequence>
<reference evidence="1" key="1">
    <citation type="journal article" date="2019" name="MBio">
        <title>Virus Genomes from Deep Sea Sediments Expand the Ocean Megavirome and Support Independent Origins of Viral Gigantism.</title>
        <authorList>
            <person name="Backstrom D."/>
            <person name="Yutin N."/>
            <person name="Jorgensen S.L."/>
            <person name="Dharamshi J."/>
            <person name="Homa F."/>
            <person name="Zaremba-Niedwiedzka K."/>
            <person name="Spang A."/>
            <person name="Wolf Y.I."/>
            <person name="Koonin E.V."/>
            <person name="Ettema T.J."/>
        </authorList>
    </citation>
    <scope>NUCLEOTIDE SEQUENCE</scope>
</reference>
<accession>A0A481YZN3</accession>
<dbReference type="EMBL" id="MK500384">
    <property type="protein sequence ID" value="QBK88295.1"/>
    <property type="molecule type" value="Genomic_DNA"/>
</dbReference>
<name>A0A481YZN3_9VIRU</name>
<evidence type="ECO:0000313" key="1">
    <source>
        <dbReference type="EMBL" id="QBK88295.1"/>
    </source>
</evidence>